<dbReference type="KEGG" id="ful:C4N20_07290"/>
<dbReference type="GO" id="GO:0030246">
    <property type="term" value="F:carbohydrate binding"/>
    <property type="evidence" value="ECO:0007669"/>
    <property type="project" value="InterPro"/>
</dbReference>
<evidence type="ECO:0000313" key="1">
    <source>
        <dbReference type="EMBL" id="SQI99266.1"/>
    </source>
</evidence>
<dbReference type="Pfam" id="PF01263">
    <property type="entry name" value="Aldose_epim"/>
    <property type="match status" value="1"/>
</dbReference>
<organism evidence="1 2">
    <name type="scientific">Fusobacterium ulcerans</name>
    <dbReference type="NCBI Taxonomy" id="861"/>
    <lineage>
        <taxon>Bacteria</taxon>
        <taxon>Fusobacteriati</taxon>
        <taxon>Fusobacteriota</taxon>
        <taxon>Fusobacteriia</taxon>
        <taxon>Fusobacteriales</taxon>
        <taxon>Fusobacteriaceae</taxon>
        <taxon>Fusobacterium</taxon>
    </lineage>
</organism>
<accession>A0AAX2J862</accession>
<dbReference type="GO" id="GO:0005975">
    <property type="term" value="P:carbohydrate metabolic process"/>
    <property type="evidence" value="ECO:0007669"/>
    <property type="project" value="InterPro"/>
</dbReference>
<dbReference type="InterPro" id="IPR037481">
    <property type="entry name" value="LacX"/>
</dbReference>
<dbReference type="InterPro" id="IPR014718">
    <property type="entry name" value="GH-type_carb-bd"/>
</dbReference>
<protein>
    <submittedName>
        <fullName evidence="1">Aldose 1-epimerase</fullName>
    </submittedName>
</protein>
<dbReference type="GO" id="GO:0016853">
    <property type="term" value="F:isomerase activity"/>
    <property type="evidence" value="ECO:0007669"/>
    <property type="project" value="InterPro"/>
</dbReference>
<dbReference type="InterPro" id="IPR011013">
    <property type="entry name" value="Gal_mutarotase_sf_dom"/>
</dbReference>
<dbReference type="InterPro" id="IPR008183">
    <property type="entry name" value="Aldose_1/G6P_1-epimerase"/>
</dbReference>
<proteinExistence type="predicted"/>
<dbReference type="Gene3D" id="2.70.98.10">
    <property type="match status" value="1"/>
</dbReference>
<dbReference type="Proteomes" id="UP000249008">
    <property type="component" value="Chromosome 1"/>
</dbReference>
<dbReference type="SUPFAM" id="SSF74650">
    <property type="entry name" value="Galactose mutarotase-like"/>
    <property type="match status" value="1"/>
</dbReference>
<sequence>MEYSLKISLMEIRVESLGAELTGMKDLKTGKEYIWQKDPKFWAKSSPILFPFVGALKDNRYFYEGKEYNLTSKHGFARDYEFQMSDQGDDYLEFLFASSDETKKVYPFDFKLYIKYVIKDKKLRIEYKIENLGEKEMYFSLGAHPAFNTPVENGIGISDYYLEFEKEETGEVKTFNGTLISSQKKIKAFEGKIINLDINTFENDALIIENPNSDTVYLKNRKNSRGIKFVYKGFKYIAFWNKPGAEYVCLEPWNGISDFDNASGNLKEKAGIEKLEKAEVYYRALDITIL</sequence>
<dbReference type="RefSeq" id="WP_005982621.1">
    <property type="nucleotide sequence ID" value="NZ_CABKNW010000008.1"/>
</dbReference>
<reference evidence="1 2" key="1">
    <citation type="submission" date="2018-06" db="EMBL/GenBank/DDBJ databases">
        <authorList>
            <consortium name="Pathogen Informatics"/>
            <person name="Doyle S."/>
        </authorList>
    </citation>
    <scope>NUCLEOTIDE SEQUENCE [LARGE SCALE GENOMIC DNA]</scope>
    <source>
        <strain evidence="1 2">NCTC12112</strain>
    </source>
</reference>
<name>A0AAX2J862_9FUSO</name>
<dbReference type="CDD" id="cd09024">
    <property type="entry name" value="Aldose_epim_lacX"/>
    <property type="match status" value="1"/>
</dbReference>
<dbReference type="AlphaFoldDB" id="A0AAX2J862"/>
<dbReference type="GeneID" id="78454607"/>
<gene>
    <name evidence="1" type="ORF">NCTC12112_00005</name>
</gene>
<dbReference type="EMBL" id="LS483487">
    <property type="protein sequence ID" value="SQI99266.1"/>
    <property type="molecule type" value="Genomic_DNA"/>
</dbReference>
<evidence type="ECO:0000313" key="2">
    <source>
        <dbReference type="Proteomes" id="UP000249008"/>
    </source>
</evidence>